<name>X0Y8V6_9ZZZZ</name>
<gene>
    <name evidence="2" type="ORF">S01H1_81589</name>
</gene>
<organism evidence="2">
    <name type="scientific">marine sediment metagenome</name>
    <dbReference type="NCBI Taxonomy" id="412755"/>
    <lineage>
        <taxon>unclassified sequences</taxon>
        <taxon>metagenomes</taxon>
        <taxon>ecological metagenomes</taxon>
    </lineage>
</organism>
<evidence type="ECO:0000256" key="1">
    <source>
        <dbReference type="SAM" id="MobiDB-lite"/>
    </source>
</evidence>
<sequence>MNAENAENGLNQGNGNGNGPFRAATARERNAAGHGTSRTRARVAHGTRNARPDKAGRGTRRQAAALHKRRVASEVSGIRRTRACGLGDYAV</sequence>
<proteinExistence type="predicted"/>
<protein>
    <submittedName>
        <fullName evidence="2">Uncharacterized protein</fullName>
    </submittedName>
</protein>
<feature type="region of interest" description="Disordered" evidence="1">
    <location>
        <begin position="1"/>
        <end position="70"/>
    </location>
</feature>
<dbReference type="AlphaFoldDB" id="X0Y8V6"/>
<dbReference type="EMBL" id="BARS01055225">
    <property type="protein sequence ID" value="GAG43737.1"/>
    <property type="molecule type" value="Genomic_DNA"/>
</dbReference>
<evidence type="ECO:0000313" key="2">
    <source>
        <dbReference type="EMBL" id="GAG43737.1"/>
    </source>
</evidence>
<feature type="compositionally biased region" description="Low complexity" evidence="1">
    <location>
        <begin position="1"/>
        <end position="11"/>
    </location>
</feature>
<accession>X0Y8V6</accession>
<reference evidence="2" key="1">
    <citation type="journal article" date="2014" name="Front. Microbiol.">
        <title>High frequency of phylogenetically diverse reductive dehalogenase-homologous genes in deep subseafloor sedimentary metagenomes.</title>
        <authorList>
            <person name="Kawai M."/>
            <person name="Futagami T."/>
            <person name="Toyoda A."/>
            <person name="Takaki Y."/>
            <person name="Nishi S."/>
            <person name="Hori S."/>
            <person name="Arai W."/>
            <person name="Tsubouchi T."/>
            <person name="Morono Y."/>
            <person name="Uchiyama I."/>
            <person name="Ito T."/>
            <person name="Fujiyama A."/>
            <person name="Inagaki F."/>
            <person name="Takami H."/>
        </authorList>
    </citation>
    <scope>NUCLEOTIDE SEQUENCE</scope>
    <source>
        <strain evidence="2">Expedition CK06-06</strain>
    </source>
</reference>
<comment type="caution">
    <text evidence="2">The sequence shown here is derived from an EMBL/GenBank/DDBJ whole genome shotgun (WGS) entry which is preliminary data.</text>
</comment>